<dbReference type="Pfam" id="PF03129">
    <property type="entry name" value="HGTP_anticodon"/>
    <property type="match status" value="1"/>
</dbReference>
<evidence type="ECO:0000259" key="13">
    <source>
        <dbReference type="PROSITE" id="PS50862"/>
    </source>
</evidence>
<dbReference type="GO" id="GO:0140096">
    <property type="term" value="F:catalytic activity, acting on a protein"/>
    <property type="evidence" value="ECO:0007669"/>
    <property type="project" value="UniProtKB-ARBA"/>
</dbReference>
<evidence type="ECO:0000313" key="14">
    <source>
        <dbReference type="EMBL" id="KRQ87528.1"/>
    </source>
</evidence>
<keyword evidence="9 11" id="KW-0030">Aminoacyl-tRNA synthetase</keyword>
<keyword evidence="6 11" id="KW-0547">Nucleotide-binding</keyword>
<protein>
    <recommendedName>
        <fullName evidence="11">Histidine--tRNA ligase</fullName>
        <ecNumber evidence="11">6.1.1.21</ecNumber>
    </recommendedName>
    <alternativeName>
        <fullName evidence="11">Histidyl-tRNA synthetase</fullName>
        <shortName evidence="11">HisRS</shortName>
    </alternativeName>
</protein>
<dbReference type="InterPro" id="IPR036621">
    <property type="entry name" value="Anticodon-bd_dom_sf"/>
</dbReference>
<evidence type="ECO:0000256" key="11">
    <source>
        <dbReference type="HAMAP-Rule" id="MF_00127"/>
    </source>
</evidence>
<dbReference type="GO" id="GO:0005524">
    <property type="term" value="F:ATP binding"/>
    <property type="evidence" value="ECO:0007669"/>
    <property type="project" value="UniProtKB-UniRule"/>
</dbReference>
<dbReference type="InterPro" id="IPR004516">
    <property type="entry name" value="HisRS/HisZ"/>
</dbReference>
<comment type="subcellular location">
    <subcellularLocation>
        <location evidence="1 11">Cytoplasm</location>
    </subcellularLocation>
</comment>
<dbReference type="SUPFAM" id="SSF55681">
    <property type="entry name" value="Class II aaRS and biotin synthetases"/>
    <property type="match status" value="1"/>
</dbReference>
<keyword evidence="7 11" id="KW-0067">ATP-binding</keyword>
<feature type="domain" description="Aminoacyl-transfer RNA synthetases class-II family profile" evidence="13">
    <location>
        <begin position="23"/>
        <end position="322"/>
    </location>
</feature>
<evidence type="ECO:0000256" key="5">
    <source>
        <dbReference type="ARBA" id="ARBA00022598"/>
    </source>
</evidence>
<dbReference type="RefSeq" id="WP_057977462.1">
    <property type="nucleotide sequence ID" value="NZ_LKHP01000003.1"/>
</dbReference>
<dbReference type="InterPro" id="IPR041715">
    <property type="entry name" value="HisRS-like_core"/>
</dbReference>
<feature type="binding site" evidence="12">
    <location>
        <position position="112"/>
    </location>
    <ligand>
        <name>L-histidine</name>
        <dbReference type="ChEBI" id="CHEBI:57595"/>
    </ligand>
</feature>
<evidence type="ECO:0000256" key="2">
    <source>
        <dbReference type="ARBA" id="ARBA00008226"/>
    </source>
</evidence>
<dbReference type="PIRSF" id="PIRSF001549">
    <property type="entry name" value="His-tRNA_synth"/>
    <property type="match status" value="1"/>
</dbReference>
<dbReference type="NCBIfam" id="TIGR00442">
    <property type="entry name" value="hisS"/>
    <property type="match status" value="1"/>
</dbReference>
<feature type="binding site" evidence="12">
    <location>
        <begin position="81"/>
        <end position="83"/>
    </location>
    <ligand>
        <name>L-histidine</name>
        <dbReference type="ChEBI" id="CHEBI:57595"/>
    </ligand>
</feature>
<dbReference type="Gene3D" id="3.40.50.800">
    <property type="entry name" value="Anticodon-binding domain"/>
    <property type="match status" value="1"/>
</dbReference>
<keyword evidence="4 11" id="KW-0963">Cytoplasm</keyword>
<evidence type="ECO:0000256" key="9">
    <source>
        <dbReference type="ARBA" id="ARBA00023146"/>
    </source>
</evidence>
<dbReference type="Pfam" id="PF13393">
    <property type="entry name" value="tRNA-synt_His"/>
    <property type="match status" value="1"/>
</dbReference>
<organism evidence="14 15">
    <name type="scientific">Caloramator mitchellensis</name>
    <dbReference type="NCBI Taxonomy" id="908809"/>
    <lineage>
        <taxon>Bacteria</taxon>
        <taxon>Bacillati</taxon>
        <taxon>Bacillota</taxon>
        <taxon>Clostridia</taxon>
        <taxon>Eubacteriales</taxon>
        <taxon>Clostridiaceae</taxon>
        <taxon>Caloramator</taxon>
    </lineage>
</organism>
<gene>
    <name evidence="11 14" type="primary">hisS</name>
    <name evidence="14" type="ORF">ABG79_00867</name>
</gene>
<dbReference type="EMBL" id="LKHP01000003">
    <property type="protein sequence ID" value="KRQ87528.1"/>
    <property type="molecule type" value="Genomic_DNA"/>
</dbReference>
<sequence length="419" mass="47697">MLTQAPKGTKDVLPKESYKWHYVEDAVRRICSEFGYSEVRTPTFEHTELILRGVGETTDIVQKEMYTFNDKAGRSITLKPEGTAPAVRAFIEHGLQFDTQPTKLYYITPVFRYENVQAGRLREHHQFGIEMFGSPSPSADAEVISLAMTFLGRLGLENLKVNINNIGCPECRKTYNEALKNYLKDNYEELCEVCKDRYERNPLRILDCKEKSCQRIVKDAPMITDYVCDNCKNHFEKLKHELEILNIPYEVDPYIVRGLDYYTQTVFEIITSSVKENLTICGGGRYNNLIAEIGGPDMPAVGFGLGLERLIMTLESKGIDIPKPQGTTLYIATIGDRAKDEATRIVFKLRNSGISAEKDLMDKSLKAQMKYANKIGARFVIVLGDDEIDNNKAKLKEMETGKEEEIILSDIENILRERI</sequence>
<dbReference type="InterPro" id="IPR033656">
    <property type="entry name" value="HisRS_anticodon"/>
</dbReference>
<feature type="binding site" evidence="12">
    <location>
        <begin position="261"/>
        <end position="262"/>
    </location>
    <ligand>
        <name>L-histidine</name>
        <dbReference type="ChEBI" id="CHEBI:57595"/>
    </ligand>
</feature>
<dbReference type="PANTHER" id="PTHR43707:SF1">
    <property type="entry name" value="HISTIDINE--TRNA LIGASE, MITOCHONDRIAL-RELATED"/>
    <property type="match status" value="1"/>
</dbReference>
<dbReference type="FunFam" id="3.30.930.10:FF:000005">
    <property type="entry name" value="Histidine--tRNA ligase"/>
    <property type="match status" value="1"/>
</dbReference>
<comment type="subunit">
    <text evidence="3 11">Homodimer.</text>
</comment>
<feature type="binding site" evidence="12">
    <location>
        <position position="130"/>
    </location>
    <ligand>
        <name>L-histidine</name>
        <dbReference type="ChEBI" id="CHEBI:57595"/>
    </ligand>
</feature>
<feature type="binding site" evidence="12">
    <location>
        <position position="257"/>
    </location>
    <ligand>
        <name>L-histidine</name>
        <dbReference type="ChEBI" id="CHEBI:57595"/>
    </ligand>
</feature>
<keyword evidence="5 11" id="KW-0436">Ligase</keyword>
<dbReference type="InterPro" id="IPR004154">
    <property type="entry name" value="Anticodon-bd"/>
</dbReference>
<dbReference type="STRING" id="908809.ABG79_00867"/>
<dbReference type="SUPFAM" id="SSF52954">
    <property type="entry name" value="Class II aaRS ABD-related"/>
    <property type="match status" value="1"/>
</dbReference>
<reference evidence="14 15" key="1">
    <citation type="submission" date="2015-09" db="EMBL/GenBank/DDBJ databases">
        <title>Draft genome sequence of a Caloramator mitchellensis, a moderate thermophile from the Great Artesian Basin of Australia.</title>
        <authorList>
            <person name="Patel B.K."/>
        </authorList>
    </citation>
    <scope>NUCLEOTIDE SEQUENCE [LARGE SCALE GENOMIC DNA]</scope>
    <source>
        <strain evidence="14 15">VF08</strain>
    </source>
</reference>
<evidence type="ECO:0000256" key="6">
    <source>
        <dbReference type="ARBA" id="ARBA00022741"/>
    </source>
</evidence>
<dbReference type="PANTHER" id="PTHR43707">
    <property type="entry name" value="HISTIDYL-TRNA SYNTHETASE"/>
    <property type="match status" value="1"/>
</dbReference>
<dbReference type="CDD" id="cd00773">
    <property type="entry name" value="HisRS-like_core"/>
    <property type="match status" value="1"/>
</dbReference>
<dbReference type="Proteomes" id="UP000052015">
    <property type="component" value="Unassembled WGS sequence"/>
</dbReference>
<dbReference type="GO" id="GO:0004821">
    <property type="term" value="F:histidine-tRNA ligase activity"/>
    <property type="evidence" value="ECO:0007669"/>
    <property type="project" value="UniProtKB-UniRule"/>
</dbReference>
<comment type="caution">
    <text evidence="14">The sequence shown here is derived from an EMBL/GenBank/DDBJ whole genome shotgun (WGS) entry which is preliminary data.</text>
</comment>
<evidence type="ECO:0000256" key="4">
    <source>
        <dbReference type="ARBA" id="ARBA00022490"/>
    </source>
</evidence>
<dbReference type="AlphaFoldDB" id="A0A0R3JVF4"/>
<evidence type="ECO:0000256" key="7">
    <source>
        <dbReference type="ARBA" id="ARBA00022840"/>
    </source>
</evidence>
<name>A0A0R3JVF4_CALMK</name>
<evidence type="ECO:0000256" key="8">
    <source>
        <dbReference type="ARBA" id="ARBA00022917"/>
    </source>
</evidence>
<evidence type="ECO:0000256" key="10">
    <source>
        <dbReference type="ARBA" id="ARBA00047639"/>
    </source>
</evidence>
<feature type="binding site" evidence="12">
    <location>
        <position position="126"/>
    </location>
    <ligand>
        <name>L-histidine</name>
        <dbReference type="ChEBI" id="CHEBI:57595"/>
    </ligand>
</feature>
<dbReference type="PATRIC" id="fig|908809.3.peg.875"/>
<dbReference type="InterPro" id="IPR015807">
    <property type="entry name" value="His-tRNA-ligase"/>
</dbReference>
<dbReference type="EC" id="6.1.1.21" evidence="11"/>
<dbReference type="HAMAP" id="MF_00127">
    <property type="entry name" value="His_tRNA_synth"/>
    <property type="match status" value="1"/>
</dbReference>
<comment type="similarity">
    <text evidence="2 11">Belongs to the class-II aminoacyl-tRNA synthetase family.</text>
</comment>
<dbReference type="GO" id="GO:0006427">
    <property type="term" value="P:histidyl-tRNA aminoacylation"/>
    <property type="evidence" value="ECO:0007669"/>
    <property type="project" value="UniProtKB-UniRule"/>
</dbReference>
<evidence type="ECO:0000313" key="15">
    <source>
        <dbReference type="Proteomes" id="UP000052015"/>
    </source>
</evidence>
<evidence type="ECO:0000256" key="12">
    <source>
        <dbReference type="PIRSR" id="PIRSR001549-1"/>
    </source>
</evidence>
<keyword evidence="8 11" id="KW-0648">Protein biosynthesis</keyword>
<proteinExistence type="inferred from homology"/>
<dbReference type="GO" id="GO:0016740">
    <property type="term" value="F:transferase activity"/>
    <property type="evidence" value="ECO:0007669"/>
    <property type="project" value="UniProtKB-ARBA"/>
</dbReference>
<accession>A0A0R3JVF4</accession>
<evidence type="ECO:0000256" key="1">
    <source>
        <dbReference type="ARBA" id="ARBA00004496"/>
    </source>
</evidence>
<dbReference type="CDD" id="cd00859">
    <property type="entry name" value="HisRS_anticodon"/>
    <property type="match status" value="1"/>
</dbReference>
<dbReference type="Gene3D" id="3.30.930.10">
    <property type="entry name" value="Bira Bifunctional Protein, Domain 2"/>
    <property type="match status" value="1"/>
</dbReference>
<keyword evidence="15" id="KW-1185">Reference proteome</keyword>
<evidence type="ECO:0000256" key="3">
    <source>
        <dbReference type="ARBA" id="ARBA00011738"/>
    </source>
</evidence>
<dbReference type="InterPro" id="IPR006195">
    <property type="entry name" value="aa-tRNA-synth_II"/>
</dbReference>
<dbReference type="InterPro" id="IPR045864">
    <property type="entry name" value="aa-tRNA-synth_II/BPL/LPL"/>
</dbReference>
<comment type="catalytic activity">
    <reaction evidence="10 11">
        <text>tRNA(His) + L-histidine + ATP = L-histidyl-tRNA(His) + AMP + diphosphate + H(+)</text>
        <dbReference type="Rhea" id="RHEA:17313"/>
        <dbReference type="Rhea" id="RHEA-COMP:9665"/>
        <dbReference type="Rhea" id="RHEA-COMP:9689"/>
        <dbReference type="ChEBI" id="CHEBI:15378"/>
        <dbReference type="ChEBI" id="CHEBI:30616"/>
        <dbReference type="ChEBI" id="CHEBI:33019"/>
        <dbReference type="ChEBI" id="CHEBI:57595"/>
        <dbReference type="ChEBI" id="CHEBI:78442"/>
        <dbReference type="ChEBI" id="CHEBI:78527"/>
        <dbReference type="ChEBI" id="CHEBI:456215"/>
        <dbReference type="EC" id="6.1.1.21"/>
    </reaction>
</comment>
<dbReference type="GO" id="GO:0005737">
    <property type="term" value="C:cytoplasm"/>
    <property type="evidence" value="ECO:0007669"/>
    <property type="project" value="UniProtKB-SubCell"/>
</dbReference>
<dbReference type="OrthoDB" id="9800814at2"/>
<dbReference type="PROSITE" id="PS50862">
    <property type="entry name" value="AA_TRNA_LIGASE_II"/>
    <property type="match status" value="1"/>
</dbReference>